<proteinExistence type="predicted"/>
<organism evidence="1">
    <name type="scientific">Mesotoga infera</name>
    <dbReference type="NCBI Taxonomy" id="1236046"/>
    <lineage>
        <taxon>Bacteria</taxon>
        <taxon>Thermotogati</taxon>
        <taxon>Thermotogota</taxon>
        <taxon>Thermotogae</taxon>
        <taxon>Kosmotogales</taxon>
        <taxon>Kosmotogaceae</taxon>
        <taxon>Mesotoga</taxon>
    </lineage>
</organism>
<sequence length="185" mass="21560">MDRSKKQPRAVSKKKKVLDRIDGHDALLILKALASEDRSIAKRIEQIALEYLRDIDVENVASQVYYALEGIEVEDLWEQSGSVRYGYVEPSDRAWEMFEEALEPFTNELNRYFDLSLDNEAKKYCMGILKGINQFGKESTSQFKDWVEDAPDELFERVLDDWKKACKNPEHIQEMEDFIEQGLGK</sequence>
<dbReference type="AlphaFoldDB" id="A0A7C1CXJ8"/>
<reference evidence="1" key="1">
    <citation type="journal article" date="2020" name="mSystems">
        <title>Genome- and Community-Level Interaction Insights into Carbon Utilization and Element Cycling Functions of Hydrothermarchaeota in Hydrothermal Sediment.</title>
        <authorList>
            <person name="Zhou Z."/>
            <person name="Liu Y."/>
            <person name="Xu W."/>
            <person name="Pan J."/>
            <person name="Luo Z.H."/>
            <person name="Li M."/>
        </authorList>
    </citation>
    <scope>NUCLEOTIDE SEQUENCE [LARGE SCALE GENOMIC DNA]</scope>
    <source>
        <strain evidence="1">SpSt-1179</strain>
    </source>
</reference>
<comment type="caution">
    <text evidence="1">The sequence shown here is derived from an EMBL/GenBank/DDBJ whole genome shotgun (WGS) entry which is preliminary data.</text>
</comment>
<dbReference type="EMBL" id="DSBT01000382">
    <property type="protein sequence ID" value="HDP78956.1"/>
    <property type="molecule type" value="Genomic_DNA"/>
</dbReference>
<evidence type="ECO:0000313" key="1">
    <source>
        <dbReference type="EMBL" id="HDP78956.1"/>
    </source>
</evidence>
<gene>
    <name evidence="1" type="ORF">ENN47_12430</name>
</gene>
<protein>
    <submittedName>
        <fullName evidence="1">Uncharacterized protein</fullName>
    </submittedName>
</protein>
<name>A0A7C1CXJ8_9BACT</name>
<dbReference type="Proteomes" id="UP000886198">
    <property type="component" value="Unassembled WGS sequence"/>
</dbReference>
<accession>A0A7C1CXJ8</accession>